<comment type="caution">
    <text evidence="1">The sequence shown here is derived from an EMBL/GenBank/DDBJ whole genome shotgun (WGS) entry which is preliminary data.</text>
</comment>
<dbReference type="Pfam" id="PF11746">
    <property type="entry name" value="DUF3303"/>
    <property type="match status" value="1"/>
</dbReference>
<reference evidence="1 2" key="1">
    <citation type="submission" date="2019-03" db="EMBL/GenBank/DDBJ databases">
        <title>Paraburkholderia sp. isolated from native Mimosa gymnas in Guartela State Park, Brazil.</title>
        <authorList>
            <person name="Paulitsch F."/>
            <person name="Hungria M."/>
            <person name="Delamuta J.R.M."/>
            <person name="Ribeiro R.A."/>
            <person name="Dall'Agnol R."/>
            <person name="Silva J.S.B."/>
        </authorList>
    </citation>
    <scope>NUCLEOTIDE SEQUENCE [LARGE SCALE GENOMIC DNA]</scope>
    <source>
        <strain evidence="1 2">CNPSo 3008</strain>
    </source>
</reference>
<accession>A0A4R5L5R1</accession>
<protein>
    <submittedName>
        <fullName evidence="1">DUF3303 domain-containing protein</fullName>
    </submittedName>
</protein>
<name>A0A4R5L5R1_9BURK</name>
<dbReference type="InterPro" id="IPR021734">
    <property type="entry name" value="DUF3303"/>
</dbReference>
<evidence type="ECO:0000313" key="2">
    <source>
        <dbReference type="Proteomes" id="UP000295606"/>
    </source>
</evidence>
<sequence length="94" mass="10047">MKFIVQWKGEPATQQAAIERFIKTGGQPPDNVTMLGRWHAAGEFRGVAIVEAADASAVAAMTVQWGDIFSFTTSPALTDEELGAVLASQQRPAT</sequence>
<evidence type="ECO:0000313" key="1">
    <source>
        <dbReference type="EMBL" id="TDG03181.1"/>
    </source>
</evidence>
<dbReference type="RefSeq" id="WP_133188846.1">
    <property type="nucleotide sequence ID" value="NZ_SMOD01000045.1"/>
</dbReference>
<organism evidence="1 2">
    <name type="scientific">Paraburkholderia guartelaensis</name>
    <dbReference type="NCBI Taxonomy" id="2546446"/>
    <lineage>
        <taxon>Bacteria</taxon>
        <taxon>Pseudomonadati</taxon>
        <taxon>Pseudomonadota</taxon>
        <taxon>Betaproteobacteria</taxon>
        <taxon>Burkholderiales</taxon>
        <taxon>Burkholderiaceae</taxon>
        <taxon>Paraburkholderia</taxon>
    </lineage>
</organism>
<proteinExistence type="predicted"/>
<dbReference type="AlphaFoldDB" id="A0A4R5L5R1"/>
<gene>
    <name evidence="1" type="ORF">E1N52_36135</name>
</gene>
<dbReference type="EMBL" id="SMOD01000045">
    <property type="protein sequence ID" value="TDG03181.1"/>
    <property type="molecule type" value="Genomic_DNA"/>
</dbReference>
<dbReference type="Proteomes" id="UP000295606">
    <property type="component" value="Unassembled WGS sequence"/>
</dbReference>
<dbReference type="OrthoDB" id="9801877at2"/>